<evidence type="ECO:0000256" key="2">
    <source>
        <dbReference type="ARBA" id="ARBA00022475"/>
    </source>
</evidence>
<dbReference type="STRING" id="8010.ENSELUP00000008240"/>
<evidence type="ECO:0000256" key="4">
    <source>
        <dbReference type="ARBA" id="ARBA00022729"/>
    </source>
</evidence>
<name>A0A3P8XWS8_ESOLU</name>
<dbReference type="Gene3D" id="2.60.40.2150">
    <property type="entry name" value="Interleukin-17 receptor A/B, fibronectin-III-like domain 2"/>
    <property type="match status" value="1"/>
</dbReference>
<keyword evidence="8" id="KW-0325">Glycoprotein</keyword>
<evidence type="ECO:0000256" key="5">
    <source>
        <dbReference type="ARBA" id="ARBA00022989"/>
    </source>
</evidence>
<dbReference type="Gene3D" id="2.60.40.2160">
    <property type="entry name" value="Interleukin-17 receptor A/B, fibronectin-III-like domain 1"/>
    <property type="match status" value="1"/>
</dbReference>
<reference evidence="11" key="1">
    <citation type="journal article" date="2014" name="PLoS ONE">
        <title>The genome and linkage map of the northern pike (Esox lucius): conserved synteny revealed between the salmonid sister group and the Neoteleostei.</title>
        <authorList>
            <person name="Rondeau E.B."/>
            <person name="Minkley D.R."/>
            <person name="Leong J.S."/>
            <person name="Messmer A.M."/>
            <person name="Jantzen J.R."/>
            <person name="von Schalburg K.R."/>
            <person name="Lemon C."/>
            <person name="Bird N.H."/>
            <person name="Koop B.F."/>
        </authorList>
    </citation>
    <scope>NUCLEOTIDE SEQUENCE</scope>
</reference>
<comment type="subcellular location">
    <subcellularLocation>
        <location evidence="1">Cell membrane</location>
        <topology evidence="1">Single-pass type I membrane protein</topology>
    </subcellularLocation>
</comment>
<dbReference type="GO" id="GO:0005886">
    <property type="term" value="C:plasma membrane"/>
    <property type="evidence" value="ECO:0007669"/>
    <property type="project" value="UniProtKB-SubCell"/>
</dbReference>
<dbReference type="PROSITE" id="PS51534">
    <property type="entry name" value="SEFIR"/>
    <property type="match status" value="1"/>
</dbReference>
<feature type="domain" description="SEFIR" evidence="9">
    <location>
        <begin position="255"/>
        <end position="413"/>
    </location>
</feature>
<dbReference type="InParanoid" id="A0A3P8XWS8"/>
<keyword evidence="11" id="KW-1185">Reference proteome</keyword>
<dbReference type="Ensembl" id="ENSELUT00000005898.3">
    <property type="protein sequence ID" value="ENSELUP00000008240.2"/>
    <property type="gene ID" value="ENSELUG00000008902.3"/>
</dbReference>
<keyword evidence="7" id="KW-0675">Receptor</keyword>
<dbReference type="Pfam" id="PF16556">
    <property type="entry name" value="IL17R_fnIII_D1"/>
    <property type="match status" value="1"/>
</dbReference>
<evidence type="ECO:0000313" key="11">
    <source>
        <dbReference type="Proteomes" id="UP000265140"/>
    </source>
</evidence>
<evidence type="ECO:0000313" key="10">
    <source>
        <dbReference type="Ensembl" id="ENSELUP00000008240.2"/>
    </source>
</evidence>
<dbReference type="InterPro" id="IPR013568">
    <property type="entry name" value="SEFIR_dom"/>
</dbReference>
<dbReference type="GO" id="GO:0030368">
    <property type="term" value="F:interleukin-17 receptor activity"/>
    <property type="evidence" value="ECO:0007669"/>
    <property type="project" value="InterPro"/>
</dbReference>
<protein>
    <recommendedName>
        <fullName evidence="9">SEFIR domain-containing protein</fullName>
    </recommendedName>
</protein>
<dbReference type="PANTHER" id="PTHR15583">
    <property type="entry name" value="INTERLEUKIN-17 RECEPTOR"/>
    <property type="match status" value="1"/>
</dbReference>
<accession>A0A3P8XWS8</accession>
<sequence>RIKAPVGPNWTPGSEQHVVGVRGDLNGDLLPVITVSWSQGENSYVHSRLSTPSPWTFSSDRAVVEPGHTYLVSVYNLPKPDVGSYRIAKSIKIPGCYDRRIQDAKVCLENGSLWDPQLTWNISVEGGSMMILTVGFNTSEFSEEYSISIQNPIHSQSVRRENRTLLNVTFQLDVWQLPPCKILVVIQPFFIRCNKNYYRRPPAYSRIFMVKVSVGVIALSGLLAYLLKRTFPTDSENHLSPTHNEELERNQVEKRRKVLVIYSRDHPLYTHVVLKLCAFLMAKCGTEVVLDLLDTTTLGIVGTVQWLDWQREQIEKSSDKILILCSRGVRAKWMAMCDAAEAPVALREDMRSVTGDMLTPALSLLVPAFVRSGTFRNYVVAYFEDVCSEEDVPSPFNITVRYKLMKHFEELFFRLLDKEKYEPGRENHIEGVAEDQYFHCPSGRALREAIEAFRAYQMEHPDWFGDELVKASGEDGGGHEPYLECFPDSNAEPLTLINDVTMMCEREPSVCSATPCMKGQPKEPHLVDQFHRNSFEERTTLYVSPQNTSKDCLPVMLQCSSINT</sequence>
<dbReference type="Gene3D" id="3.40.50.11530">
    <property type="match status" value="1"/>
</dbReference>
<reference evidence="10" key="3">
    <citation type="submission" date="2025-08" db="UniProtKB">
        <authorList>
            <consortium name="Ensembl"/>
        </authorList>
    </citation>
    <scope>IDENTIFICATION</scope>
</reference>
<dbReference type="PANTHER" id="PTHR15583:SF22">
    <property type="entry name" value="INTERLEUKIN-17 RECEPTOR A-LIKE"/>
    <property type="match status" value="1"/>
</dbReference>
<reference evidence="10" key="2">
    <citation type="submission" date="2020-02" db="EMBL/GenBank/DDBJ databases">
        <title>Esox lucius (northern pike) genome, fEsoLuc1, primary haplotype.</title>
        <authorList>
            <person name="Myers G."/>
            <person name="Karagic N."/>
            <person name="Meyer A."/>
            <person name="Pippel M."/>
            <person name="Reichard M."/>
            <person name="Winkler S."/>
            <person name="Tracey A."/>
            <person name="Sims Y."/>
            <person name="Howe K."/>
            <person name="Rhie A."/>
            <person name="Formenti G."/>
            <person name="Durbin R."/>
            <person name="Fedrigo O."/>
            <person name="Jarvis E.D."/>
        </authorList>
    </citation>
    <scope>NUCLEOTIDE SEQUENCE [LARGE SCALE GENOMIC DNA]</scope>
</reference>
<evidence type="ECO:0000256" key="7">
    <source>
        <dbReference type="ARBA" id="ARBA00023170"/>
    </source>
</evidence>
<keyword evidence="2" id="KW-1003">Cell membrane</keyword>
<dbReference type="Proteomes" id="UP000265140">
    <property type="component" value="Chromosome 19"/>
</dbReference>
<evidence type="ECO:0000259" key="9">
    <source>
        <dbReference type="PROSITE" id="PS51534"/>
    </source>
</evidence>
<keyword evidence="5" id="KW-1133">Transmembrane helix</keyword>
<reference evidence="10" key="4">
    <citation type="submission" date="2025-09" db="UniProtKB">
        <authorList>
            <consortium name="Ensembl"/>
        </authorList>
    </citation>
    <scope>IDENTIFICATION</scope>
</reference>
<keyword evidence="4" id="KW-0732">Signal</keyword>
<dbReference type="AlphaFoldDB" id="A0A3P8XWS8"/>
<dbReference type="Pfam" id="PF08357">
    <property type="entry name" value="SEFIR"/>
    <property type="match status" value="1"/>
</dbReference>
<dbReference type="OMA" id="WRAMCGD"/>
<keyword evidence="6" id="KW-0472">Membrane</keyword>
<dbReference type="InterPro" id="IPR038683">
    <property type="entry name" value="IL17RA/B_FnIII-like_1_sf"/>
</dbReference>
<dbReference type="FunFam" id="3.40.50.11530:FF:000002">
    <property type="entry name" value="Interleukin 17 receptor A"/>
    <property type="match status" value="1"/>
</dbReference>
<dbReference type="InterPro" id="IPR043046">
    <property type="entry name" value="IL17RA/B_FnIII-like_2_sf"/>
</dbReference>
<proteinExistence type="predicted"/>
<dbReference type="GeneTree" id="ENSGT00940000159018"/>
<organism evidence="10 11">
    <name type="scientific">Esox lucius</name>
    <name type="common">Northern pike</name>
    <dbReference type="NCBI Taxonomy" id="8010"/>
    <lineage>
        <taxon>Eukaryota</taxon>
        <taxon>Metazoa</taxon>
        <taxon>Chordata</taxon>
        <taxon>Craniata</taxon>
        <taxon>Vertebrata</taxon>
        <taxon>Euteleostomi</taxon>
        <taxon>Actinopterygii</taxon>
        <taxon>Neopterygii</taxon>
        <taxon>Teleostei</taxon>
        <taxon>Protacanthopterygii</taxon>
        <taxon>Esociformes</taxon>
        <taxon>Esocidae</taxon>
        <taxon>Esox</taxon>
    </lineage>
</organism>
<evidence type="ECO:0000256" key="8">
    <source>
        <dbReference type="ARBA" id="ARBA00023180"/>
    </source>
</evidence>
<keyword evidence="3" id="KW-0812">Transmembrane</keyword>
<evidence type="ECO:0000256" key="3">
    <source>
        <dbReference type="ARBA" id="ARBA00022692"/>
    </source>
</evidence>
<dbReference type="Bgee" id="ENSELUG00000008902">
    <property type="expression patterns" value="Expressed in ovary and 2 other cell types or tissues"/>
</dbReference>
<dbReference type="InterPro" id="IPR039465">
    <property type="entry name" value="IL-17_rcpt-like"/>
</dbReference>
<evidence type="ECO:0000256" key="6">
    <source>
        <dbReference type="ARBA" id="ARBA00023136"/>
    </source>
</evidence>
<evidence type="ECO:0000256" key="1">
    <source>
        <dbReference type="ARBA" id="ARBA00004251"/>
    </source>
</evidence>
<dbReference type="InterPro" id="IPR032356">
    <property type="entry name" value="IL17R_A/B_N"/>
</dbReference>